<proteinExistence type="predicted"/>
<keyword evidence="5" id="KW-0119">Carbohydrate metabolism</keyword>
<dbReference type="PATRIC" id="fig|54915.3.peg.4013"/>
<dbReference type="CDD" id="cd10918">
    <property type="entry name" value="CE4_NodB_like_5s_6s"/>
    <property type="match status" value="1"/>
</dbReference>
<dbReference type="Proteomes" id="UP000036834">
    <property type="component" value="Unassembled WGS sequence"/>
</dbReference>
<evidence type="ECO:0000259" key="3">
    <source>
        <dbReference type="PROSITE" id="PS51677"/>
    </source>
</evidence>
<evidence type="ECO:0000313" key="5">
    <source>
        <dbReference type="EMBL" id="KNB71878.1"/>
    </source>
</evidence>
<evidence type="ECO:0000313" key="6">
    <source>
        <dbReference type="Proteomes" id="UP000036834"/>
    </source>
</evidence>
<reference evidence="5" key="2">
    <citation type="submission" date="2015-07" db="EMBL/GenBank/DDBJ databases">
        <title>MeaNS - Measles Nucleotide Surveillance Program.</title>
        <authorList>
            <person name="Tran T."/>
            <person name="Druce J."/>
        </authorList>
    </citation>
    <scope>NUCLEOTIDE SEQUENCE</scope>
    <source>
        <strain evidence="5">DSM 9887</strain>
    </source>
</reference>
<dbReference type="GO" id="GO:0005576">
    <property type="term" value="C:extracellular region"/>
    <property type="evidence" value="ECO:0007669"/>
    <property type="project" value="UniProtKB-SubCell"/>
</dbReference>
<dbReference type="InterPro" id="IPR002509">
    <property type="entry name" value="NODB_dom"/>
</dbReference>
<keyword evidence="2" id="KW-0732">Signal</keyword>
<evidence type="ECO:0000256" key="1">
    <source>
        <dbReference type="ARBA" id="ARBA00004613"/>
    </source>
</evidence>
<dbReference type="GO" id="GO:0016810">
    <property type="term" value="F:hydrolase activity, acting on carbon-nitrogen (but not peptide) bonds"/>
    <property type="evidence" value="ECO:0007669"/>
    <property type="project" value="InterPro"/>
</dbReference>
<keyword evidence="5" id="KW-0858">Xylan degradation</keyword>
<reference evidence="6" key="1">
    <citation type="submission" date="2015-07" db="EMBL/GenBank/DDBJ databases">
        <title>Genome sequencing project for genomic taxonomy and phylogenomics of Bacillus-like bacteria.</title>
        <authorList>
            <person name="Liu B."/>
            <person name="Wang J."/>
            <person name="Zhu Y."/>
            <person name="Liu G."/>
            <person name="Chen Q."/>
            <person name="Chen Z."/>
            <person name="Lan J."/>
            <person name="Che J."/>
            <person name="Ge C."/>
            <person name="Shi H."/>
            <person name="Pan Z."/>
            <person name="Liu X."/>
        </authorList>
    </citation>
    <scope>NUCLEOTIDE SEQUENCE [LARGE SCALE GENOMIC DNA]</scope>
    <source>
        <strain evidence="6">DSM 9887</strain>
    </source>
</reference>
<dbReference type="PANTHER" id="PTHR34216">
    <property type="match status" value="1"/>
</dbReference>
<dbReference type="PANTHER" id="PTHR34216:SF3">
    <property type="entry name" value="POLY-BETA-1,6-N-ACETYL-D-GLUCOSAMINE N-DEACETYLASE"/>
    <property type="match status" value="1"/>
</dbReference>
<dbReference type="InterPro" id="IPR051398">
    <property type="entry name" value="Polysacch_Deacetylase"/>
</dbReference>
<dbReference type="Proteomes" id="UP000319578">
    <property type="component" value="Unassembled WGS sequence"/>
</dbReference>
<organism evidence="5 6">
    <name type="scientific">Brevibacillus reuszeri</name>
    <dbReference type="NCBI Taxonomy" id="54915"/>
    <lineage>
        <taxon>Bacteria</taxon>
        <taxon>Bacillati</taxon>
        <taxon>Bacillota</taxon>
        <taxon>Bacilli</taxon>
        <taxon>Bacillales</taxon>
        <taxon>Paenibacillaceae</taxon>
        <taxon>Brevibacillus</taxon>
    </lineage>
</organism>
<dbReference type="GO" id="GO:0016798">
    <property type="term" value="F:hydrolase activity, acting on glycosyl bonds"/>
    <property type="evidence" value="ECO:0007669"/>
    <property type="project" value="UniProtKB-KW"/>
</dbReference>
<protein>
    <submittedName>
        <fullName evidence="5">Xylanase</fullName>
    </submittedName>
</protein>
<dbReference type="RefSeq" id="WP_049740920.1">
    <property type="nucleotide sequence ID" value="NZ_BJON01000005.1"/>
</dbReference>
<evidence type="ECO:0000256" key="2">
    <source>
        <dbReference type="ARBA" id="ARBA00022729"/>
    </source>
</evidence>
<keyword evidence="5" id="KW-0624">Polysaccharide degradation</keyword>
<reference evidence="4 7" key="3">
    <citation type="submission" date="2019-06" db="EMBL/GenBank/DDBJ databases">
        <title>Whole genome shotgun sequence of Brevibacillus reuszeri NBRC 15719.</title>
        <authorList>
            <person name="Hosoyama A."/>
            <person name="Uohara A."/>
            <person name="Ohji S."/>
            <person name="Ichikawa N."/>
        </authorList>
    </citation>
    <scope>NUCLEOTIDE SEQUENCE [LARGE SCALE GENOMIC DNA]</scope>
    <source>
        <strain evidence="4 7">NBRC 15719</strain>
    </source>
</reference>
<dbReference type="STRING" id="54915.ADS79_24350"/>
<comment type="subcellular location">
    <subcellularLocation>
        <location evidence="1">Secreted</location>
    </subcellularLocation>
</comment>
<keyword evidence="7" id="KW-1185">Reference proteome</keyword>
<evidence type="ECO:0000313" key="7">
    <source>
        <dbReference type="Proteomes" id="UP000319578"/>
    </source>
</evidence>
<dbReference type="OrthoDB" id="9778320at2"/>
<dbReference type="SUPFAM" id="SSF88713">
    <property type="entry name" value="Glycoside hydrolase/deacetylase"/>
    <property type="match status" value="1"/>
</dbReference>
<sequence>MRNRRLFLIVFVTFLFLIVAGGLLGESDLVKKNAQKVQPFPQVDTSNYISDAQNAEPNVTAIQKATVIQKKWYNNQVVVLNYHHVTDQKDQKYVISPELFARHMAFLHDNDLHPITLAEFTQFVDTGTLPTENAVFITFDDGYESYYTEAFPIMREYGYPSVNFAIAGRIRDVAERKRENMTTPLSRQQVKEMIASGLVDVASHTYSLHEDEERNEWGDLGPGTAPVYLKDLDRLEGEGEYRNRLYVDFVMSRVGLGSWIGHDVNAISLPFGYTNSIVLETARQAGYKYVFTTTPGLVKRGTNPFAIPRNGVGLRDVDETSLHQLFTKAKNEFEGEQS</sequence>
<dbReference type="EMBL" id="BJON01000005">
    <property type="protein sequence ID" value="GED67561.1"/>
    <property type="molecule type" value="Genomic_DNA"/>
</dbReference>
<dbReference type="InterPro" id="IPR011330">
    <property type="entry name" value="Glyco_hydro/deAcase_b/a-brl"/>
</dbReference>
<keyword evidence="5" id="KW-0378">Hydrolase</keyword>
<evidence type="ECO:0000313" key="4">
    <source>
        <dbReference type="EMBL" id="GED67561.1"/>
    </source>
</evidence>
<name>A0A0K9YT51_9BACL</name>
<dbReference type="EMBL" id="LGIQ01000009">
    <property type="protein sequence ID" value="KNB71878.1"/>
    <property type="molecule type" value="Genomic_DNA"/>
</dbReference>
<dbReference type="Pfam" id="PF01522">
    <property type="entry name" value="Polysacc_deac_1"/>
    <property type="match status" value="1"/>
</dbReference>
<feature type="domain" description="NodB homology" evidence="3">
    <location>
        <begin position="133"/>
        <end position="338"/>
    </location>
</feature>
<dbReference type="AlphaFoldDB" id="A0A0K9YT51"/>
<keyword evidence="5" id="KW-0326">Glycosidase</keyword>
<gene>
    <name evidence="5" type="ORF">ADS79_24350</name>
    <name evidence="4" type="ORF">BRE01_12630</name>
</gene>
<comment type="caution">
    <text evidence="5">The sequence shown here is derived from an EMBL/GenBank/DDBJ whole genome shotgun (WGS) entry which is preliminary data.</text>
</comment>
<dbReference type="Gene3D" id="3.20.20.370">
    <property type="entry name" value="Glycoside hydrolase/deacetylase"/>
    <property type="match status" value="1"/>
</dbReference>
<dbReference type="GO" id="GO:0045493">
    <property type="term" value="P:xylan catabolic process"/>
    <property type="evidence" value="ECO:0007669"/>
    <property type="project" value="UniProtKB-KW"/>
</dbReference>
<accession>A0A0K9YT51</accession>
<dbReference type="PROSITE" id="PS51677">
    <property type="entry name" value="NODB"/>
    <property type="match status" value="1"/>
</dbReference>